<proteinExistence type="inferred from homology"/>
<dbReference type="AlphaFoldDB" id="A0A7Z2S7M9"/>
<dbReference type="GO" id="GO:0005524">
    <property type="term" value="F:ATP binding"/>
    <property type="evidence" value="ECO:0007669"/>
    <property type="project" value="UniProtKB-UniRule"/>
</dbReference>
<sequence>MGKDLVAALRPALVFTLLSALLLGLAYPLAMTGIGQLIFPHQAGGSLVARDGRPVGSALIGQAFQGAGYFHPRPSAAGTGYDGRASGGSNLGPAARALVDRVGGDVRALRDQGVTGPVPADLVTASGSGLDPHVSPAAALLQVRRVAAARGLPEQQVRGLVERAIERPVGFLGEDRVNVLMLNLSLDRIGQERR</sequence>
<keyword evidence="5 11" id="KW-0547">Nucleotide-binding</keyword>
<evidence type="ECO:0000313" key="12">
    <source>
        <dbReference type="EMBL" id="QHL90496.1"/>
    </source>
</evidence>
<evidence type="ECO:0000256" key="10">
    <source>
        <dbReference type="ARBA" id="ARBA00023136"/>
    </source>
</evidence>
<comment type="subcellular location">
    <subcellularLocation>
        <location evidence="11">Cell membrane</location>
        <topology evidence="11">Single-pass membrane protein</topology>
    </subcellularLocation>
</comment>
<evidence type="ECO:0000256" key="5">
    <source>
        <dbReference type="ARBA" id="ARBA00022741"/>
    </source>
</evidence>
<evidence type="ECO:0000256" key="2">
    <source>
        <dbReference type="ARBA" id="ARBA00022475"/>
    </source>
</evidence>
<evidence type="ECO:0000256" key="9">
    <source>
        <dbReference type="ARBA" id="ARBA00023065"/>
    </source>
</evidence>
<keyword evidence="9 11" id="KW-0406">Ion transport</keyword>
<evidence type="ECO:0000256" key="4">
    <source>
        <dbReference type="ARBA" id="ARBA00022692"/>
    </source>
</evidence>
<dbReference type="KEGG" id="schy:GVO57_06150"/>
<evidence type="ECO:0000256" key="8">
    <source>
        <dbReference type="ARBA" id="ARBA00022989"/>
    </source>
</evidence>
<comment type="subunit">
    <text evidence="11">The system is composed of three essential subunits: KdpA, KdpB and KdpC.</text>
</comment>
<name>A0A7Z2S7M9_9SPHN</name>
<keyword evidence="8 11" id="KW-1133">Transmembrane helix</keyword>
<dbReference type="GO" id="GO:0008556">
    <property type="term" value="F:P-type potassium transmembrane transporter activity"/>
    <property type="evidence" value="ECO:0007669"/>
    <property type="project" value="InterPro"/>
</dbReference>
<dbReference type="EMBL" id="CP047895">
    <property type="protein sequence ID" value="QHL90496.1"/>
    <property type="molecule type" value="Genomic_DNA"/>
</dbReference>
<dbReference type="NCBIfam" id="TIGR00681">
    <property type="entry name" value="kdpC"/>
    <property type="match status" value="1"/>
</dbReference>
<evidence type="ECO:0000256" key="7">
    <source>
        <dbReference type="ARBA" id="ARBA00022958"/>
    </source>
</evidence>
<dbReference type="InterPro" id="IPR003820">
    <property type="entry name" value="KdpC"/>
</dbReference>
<evidence type="ECO:0000313" key="13">
    <source>
        <dbReference type="Proteomes" id="UP000464468"/>
    </source>
</evidence>
<keyword evidence="3 11" id="KW-0633">Potassium transport</keyword>
<dbReference type="Pfam" id="PF02669">
    <property type="entry name" value="KdpC"/>
    <property type="match status" value="1"/>
</dbReference>
<keyword evidence="6 11" id="KW-0067">ATP-binding</keyword>
<evidence type="ECO:0000256" key="6">
    <source>
        <dbReference type="ARBA" id="ARBA00022840"/>
    </source>
</evidence>
<keyword evidence="2 11" id="KW-1003">Cell membrane</keyword>
<keyword evidence="10 11" id="KW-0472">Membrane</keyword>
<organism evidence="12 13">
    <name type="scientific">Sphingomonas changnyeongensis</name>
    <dbReference type="NCBI Taxonomy" id="2698679"/>
    <lineage>
        <taxon>Bacteria</taxon>
        <taxon>Pseudomonadati</taxon>
        <taxon>Pseudomonadota</taxon>
        <taxon>Alphaproteobacteria</taxon>
        <taxon>Sphingomonadales</taxon>
        <taxon>Sphingomonadaceae</taxon>
        <taxon>Sphingomonas</taxon>
    </lineage>
</organism>
<accession>A0A7Z2S7M9</accession>
<dbReference type="PIRSF" id="PIRSF001296">
    <property type="entry name" value="K_ATPase_KdpC"/>
    <property type="match status" value="1"/>
</dbReference>
<evidence type="ECO:0000256" key="1">
    <source>
        <dbReference type="ARBA" id="ARBA00022448"/>
    </source>
</evidence>
<keyword evidence="7 11" id="KW-0630">Potassium</keyword>
<keyword evidence="13" id="KW-1185">Reference proteome</keyword>
<dbReference type="HAMAP" id="MF_00276">
    <property type="entry name" value="KdpC"/>
    <property type="match status" value="1"/>
</dbReference>
<protein>
    <recommendedName>
        <fullName evidence="11">Potassium-transporting ATPase KdpC subunit</fullName>
    </recommendedName>
    <alternativeName>
        <fullName evidence="11">ATP phosphohydrolase [potassium-transporting] C chain</fullName>
    </alternativeName>
    <alternativeName>
        <fullName evidence="11">Potassium-binding and translocating subunit C</fullName>
    </alternativeName>
    <alternativeName>
        <fullName evidence="11">Potassium-translocating ATPase C chain</fullName>
    </alternativeName>
</protein>
<comment type="similarity">
    <text evidence="11">Belongs to the KdpC family.</text>
</comment>
<dbReference type="PANTHER" id="PTHR30042">
    <property type="entry name" value="POTASSIUM-TRANSPORTING ATPASE C CHAIN"/>
    <property type="match status" value="1"/>
</dbReference>
<reference evidence="12 13" key="1">
    <citation type="submission" date="2020-01" db="EMBL/GenBank/DDBJ databases">
        <title>Sphingomonas sp. C33 whole genome sequece.</title>
        <authorList>
            <person name="Park C."/>
        </authorList>
    </citation>
    <scope>NUCLEOTIDE SEQUENCE [LARGE SCALE GENOMIC DNA]</scope>
    <source>
        <strain evidence="12 13">C33</strain>
    </source>
</reference>
<evidence type="ECO:0000256" key="11">
    <source>
        <dbReference type="HAMAP-Rule" id="MF_00276"/>
    </source>
</evidence>
<keyword evidence="4 11" id="KW-0812">Transmembrane</keyword>
<dbReference type="NCBIfam" id="NF001454">
    <property type="entry name" value="PRK00315.1"/>
    <property type="match status" value="1"/>
</dbReference>
<comment type="function">
    <text evidence="11">Part of the high-affinity ATP-driven potassium transport (or Kdp) system, which catalyzes the hydrolysis of ATP coupled with the electrogenic transport of potassium into the cytoplasm. This subunit acts as a catalytic chaperone that increases the ATP-binding affinity of the ATP-hydrolyzing subunit KdpB by the formation of a transient KdpB/KdpC/ATP ternary complex.</text>
</comment>
<evidence type="ECO:0000256" key="3">
    <source>
        <dbReference type="ARBA" id="ARBA00022538"/>
    </source>
</evidence>
<gene>
    <name evidence="11 12" type="primary">kdpC</name>
    <name evidence="12" type="ORF">GVO57_06150</name>
</gene>
<keyword evidence="1 11" id="KW-0813">Transport</keyword>
<dbReference type="PANTHER" id="PTHR30042:SF2">
    <property type="entry name" value="POTASSIUM-TRANSPORTING ATPASE KDPC SUBUNIT"/>
    <property type="match status" value="1"/>
</dbReference>
<dbReference type="Proteomes" id="UP000464468">
    <property type="component" value="Chromosome"/>
</dbReference>
<dbReference type="RefSeq" id="WP_160592424.1">
    <property type="nucleotide sequence ID" value="NZ_CP047895.1"/>
</dbReference>
<dbReference type="GO" id="GO:0005886">
    <property type="term" value="C:plasma membrane"/>
    <property type="evidence" value="ECO:0007669"/>
    <property type="project" value="UniProtKB-SubCell"/>
</dbReference>